<dbReference type="Gene3D" id="3.40.30.10">
    <property type="entry name" value="Glutaredoxin"/>
    <property type="match status" value="1"/>
</dbReference>
<gene>
    <name evidence="1" type="ORF">HK103_005885</name>
</gene>
<keyword evidence="2" id="KW-1185">Reference proteome</keyword>
<dbReference type="EMBL" id="JADGKB010000059">
    <property type="protein sequence ID" value="KAJ3255872.1"/>
    <property type="molecule type" value="Genomic_DNA"/>
</dbReference>
<reference evidence="1" key="1">
    <citation type="submission" date="2020-05" db="EMBL/GenBank/DDBJ databases">
        <title>Phylogenomic resolution of chytrid fungi.</title>
        <authorList>
            <person name="Stajich J.E."/>
            <person name="Amses K."/>
            <person name="Simmons R."/>
            <person name="Seto K."/>
            <person name="Myers J."/>
            <person name="Bonds A."/>
            <person name="Quandt C.A."/>
            <person name="Barry K."/>
            <person name="Liu P."/>
            <person name="Grigoriev I."/>
            <person name="Longcore J.E."/>
            <person name="James T.Y."/>
        </authorList>
    </citation>
    <scope>NUCLEOTIDE SEQUENCE</scope>
    <source>
        <strain evidence="1">PLAUS21</strain>
    </source>
</reference>
<name>A0AAD5UHI0_9FUNG</name>
<proteinExistence type="predicted"/>
<dbReference type="SUPFAM" id="SSF52833">
    <property type="entry name" value="Thioredoxin-like"/>
    <property type="match status" value="1"/>
</dbReference>
<dbReference type="AlphaFoldDB" id="A0AAD5UHI0"/>
<comment type="caution">
    <text evidence="1">The sequence shown here is derived from an EMBL/GenBank/DDBJ whole genome shotgun (WGS) entry which is preliminary data.</text>
</comment>
<evidence type="ECO:0000313" key="2">
    <source>
        <dbReference type="Proteomes" id="UP001210925"/>
    </source>
</evidence>
<dbReference type="Proteomes" id="UP001210925">
    <property type="component" value="Unassembled WGS sequence"/>
</dbReference>
<organism evidence="1 2">
    <name type="scientific">Boothiomyces macroporosus</name>
    <dbReference type="NCBI Taxonomy" id="261099"/>
    <lineage>
        <taxon>Eukaryota</taxon>
        <taxon>Fungi</taxon>
        <taxon>Fungi incertae sedis</taxon>
        <taxon>Chytridiomycota</taxon>
        <taxon>Chytridiomycota incertae sedis</taxon>
        <taxon>Chytridiomycetes</taxon>
        <taxon>Rhizophydiales</taxon>
        <taxon>Terramycetaceae</taxon>
        <taxon>Boothiomyces</taxon>
    </lineage>
</organism>
<evidence type="ECO:0008006" key="3">
    <source>
        <dbReference type="Google" id="ProtNLM"/>
    </source>
</evidence>
<accession>A0AAD5UHI0</accession>
<dbReference type="InterPro" id="IPR036249">
    <property type="entry name" value="Thioredoxin-like_sf"/>
</dbReference>
<evidence type="ECO:0000313" key="1">
    <source>
        <dbReference type="EMBL" id="KAJ3255872.1"/>
    </source>
</evidence>
<sequence>MLIEPLNAPRNPQTTTTSSTKIFERLVPEWKPYAHQLSIEHLKNFYSYSNQWARNSKFPIADYDNPTDEELRAHYNKYKFWHIDSNSLLAGTLFDWSIFENALTLTNHLDVKNPPRICLLLFWTTFCGASIPHFDNIVKVLKEDSVIGDNISLVTINFDTKSPPNYDTEKIKAKVETREWPYPCYVDKLEDDKFYQLYLKAGGRLTPVTMLVVDGKIEHFGFEEKCFDRVYDICQ</sequence>
<protein>
    <recommendedName>
        <fullName evidence="3">Thioredoxin domain-containing protein</fullName>
    </recommendedName>
</protein>